<organism evidence="1">
    <name type="scientific">Cuerna arida</name>
    <dbReference type="NCBI Taxonomy" id="1464854"/>
    <lineage>
        <taxon>Eukaryota</taxon>
        <taxon>Metazoa</taxon>
        <taxon>Ecdysozoa</taxon>
        <taxon>Arthropoda</taxon>
        <taxon>Hexapoda</taxon>
        <taxon>Insecta</taxon>
        <taxon>Pterygota</taxon>
        <taxon>Neoptera</taxon>
        <taxon>Paraneoptera</taxon>
        <taxon>Hemiptera</taxon>
        <taxon>Auchenorrhyncha</taxon>
        <taxon>Membracoidea</taxon>
        <taxon>Cicadellidae</taxon>
        <taxon>Cicadellinae</taxon>
        <taxon>Proconiini</taxon>
        <taxon>Cuerna</taxon>
    </lineage>
</organism>
<accession>A0A1B6GLR1</accession>
<feature type="non-terminal residue" evidence="1">
    <location>
        <position position="1"/>
    </location>
</feature>
<reference evidence="1" key="1">
    <citation type="submission" date="2015-11" db="EMBL/GenBank/DDBJ databases">
        <title>De novo transcriptome assembly of four potential Pierce s Disease insect vectors from Arizona vineyards.</title>
        <authorList>
            <person name="Tassone E.E."/>
        </authorList>
    </citation>
    <scope>NUCLEOTIDE SEQUENCE</scope>
</reference>
<name>A0A1B6GLR1_9HEMI</name>
<dbReference type="EMBL" id="GECZ01006403">
    <property type="protein sequence ID" value="JAS63366.1"/>
    <property type="molecule type" value="Transcribed_RNA"/>
</dbReference>
<evidence type="ECO:0000313" key="1">
    <source>
        <dbReference type="EMBL" id="JAS63366.1"/>
    </source>
</evidence>
<gene>
    <name evidence="1" type="ORF">g.4228</name>
</gene>
<feature type="non-terminal residue" evidence="1">
    <location>
        <position position="211"/>
    </location>
</feature>
<proteinExistence type="predicted"/>
<dbReference type="AlphaFoldDB" id="A0A1B6GLR1"/>
<sequence length="211" mass="24692">SCGGQNKNYSVFRFLHFAVHEMKRFESVRVTFPIRGHSYMQSDTDMALVNQSTPAETPEQWNEAFKTARVEPTPYEVVDMDLAMFRDRSDFLFPLYRQKCSFKVRPIKELQVSVNTKNDVEYRNTYNGGWFSNAVVEKSSGNRRLNSAAKSRKKDDIERERKEKLVAYRFSAKDLRPQEFLLPNQSSKEPLEIAKAKYKDLQDLKMLFHLG</sequence>
<protein>
    <submittedName>
        <fullName evidence="1">Uncharacterized protein</fullName>
    </submittedName>
</protein>